<dbReference type="InterPro" id="IPR010271">
    <property type="entry name" value="TcpA"/>
</dbReference>
<evidence type="ECO:0000256" key="2">
    <source>
        <dbReference type="SAM" id="Phobius"/>
    </source>
</evidence>
<reference evidence="3" key="1">
    <citation type="journal article" date="2018" name="Genome Biol.">
        <title>SKESA: strategic k-mer extension for scrupulous assemblies.</title>
        <authorList>
            <person name="Souvorov A."/>
            <person name="Agarwala R."/>
            <person name="Lipman D.J."/>
        </authorList>
    </citation>
    <scope>NUCLEOTIDE SEQUENCE</scope>
    <source>
        <strain evidence="3">MA.CK_00/00001968</strain>
    </source>
</reference>
<dbReference type="GO" id="GO:0043230">
    <property type="term" value="C:extracellular organelle"/>
    <property type="evidence" value="ECO:0007669"/>
    <property type="project" value="InterPro"/>
</dbReference>
<keyword evidence="2" id="KW-0472">Membrane</keyword>
<feature type="transmembrane region" description="Helical" evidence="2">
    <location>
        <begin position="30"/>
        <end position="51"/>
    </location>
</feature>
<evidence type="ECO:0000256" key="1">
    <source>
        <dbReference type="ARBA" id="ARBA00004370"/>
    </source>
</evidence>
<dbReference type="GO" id="GO:0016020">
    <property type="term" value="C:membrane"/>
    <property type="evidence" value="ECO:0007669"/>
    <property type="project" value="UniProtKB-SubCell"/>
</dbReference>
<evidence type="ECO:0000313" key="3">
    <source>
        <dbReference type="EMBL" id="HAF2131309.1"/>
    </source>
</evidence>
<dbReference type="Pfam" id="PF05946">
    <property type="entry name" value="TcpA"/>
    <property type="match status" value="1"/>
</dbReference>
<comment type="subcellular location">
    <subcellularLocation>
        <location evidence="1">Membrane</location>
    </subcellularLocation>
</comment>
<sequence length="235" mass="25346">MFTHNRNYLKKTGFKKFLNQKQHGQRGMSLLEVIIGLGVIGANTAGVAVLAQRALDTHEVAELVTSINTIRFAMKETYQRNGVYPAYISPLTLTPDTMRTTTDAVATSQLVKLGKITPDEVRNNISGDFIGIGRANITTSGSTVPRGFAIELNGLNQNQCRSILDQVGNNWDYVAVGTSGPGTYSLTYAGVNMNDTPDGITILRSLGTGGLEYLNSEKILNTCNATVNSVTLANR</sequence>
<keyword evidence="2" id="KW-1133">Transmembrane helix</keyword>
<keyword evidence="2" id="KW-0812">Transmembrane</keyword>
<accession>A0A743PFX7</accession>
<gene>
    <name evidence="3" type="ORF">G9F27_005676</name>
</gene>
<organism evidence="3">
    <name type="scientific">Salmonella enterica</name>
    <name type="common">Salmonella choleraesuis</name>
    <dbReference type="NCBI Taxonomy" id="28901"/>
    <lineage>
        <taxon>Bacteria</taxon>
        <taxon>Pseudomonadati</taxon>
        <taxon>Pseudomonadota</taxon>
        <taxon>Gammaproteobacteria</taxon>
        <taxon>Enterobacterales</taxon>
        <taxon>Enterobacteriaceae</taxon>
        <taxon>Salmonella</taxon>
    </lineage>
</organism>
<comment type="caution">
    <text evidence="3">The sequence shown here is derived from an EMBL/GenBank/DDBJ whole genome shotgun (WGS) entry which is preliminary data.</text>
</comment>
<reference evidence="3" key="2">
    <citation type="submission" date="2020-02" db="EMBL/GenBank/DDBJ databases">
        <authorList>
            <consortium name="NCBI Pathogen Detection Project"/>
        </authorList>
    </citation>
    <scope>NUCLEOTIDE SEQUENCE</scope>
    <source>
        <strain evidence="3">MA.CK_00/00001968</strain>
    </source>
</reference>
<dbReference type="GO" id="GO:0009289">
    <property type="term" value="C:pilus"/>
    <property type="evidence" value="ECO:0007669"/>
    <property type="project" value="InterPro"/>
</dbReference>
<dbReference type="InterPro" id="IPR045584">
    <property type="entry name" value="Pilin-like"/>
</dbReference>
<dbReference type="Gene3D" id="3.30.1690.10">
    <property type="entry name" value="TcpA-like pilin"/>
    <property type="match status" value="1"/>
</dbReference>
<dbReference type="EMBL" id="DAAUQX010000125">
    <property type="protein sequence ID" value="HAF2131309.1"/>
    <property type="molecule type" value="Genomic_DNA"/>
</dbReference>
<proteinExistence type="predicted"/>
<name>A0A743PFX7_SALER</name>
<protein>
    <submittedName>
        <fullName evidence="3">Type IV pilus major pilin</fullName>
    </submittedName>
</protein>
<dbReference type="SUPFAM" id="SSF54523">
    <property type="entry name" value="Pili subunits"/>
    <property type="match status" value="1"/>
</dbReference>
<dbReference type="AlphaFoldDB" id="A0A743PFX7"/>